<accession>B3R3J0</accession>
<reference evidence="1 2" key="1">
    <citation type="journal article" date="2008" name="Genome Res.">
        <title>Genome sequence of the beta-rhizobium Cupriavidus taiwanensis and comparative genomics of rhizobia.</title>
        <authorList>
            <person name="Amadou C."/>
            <person name="Pascal G."/>
            <person name="Mangenot S."/>
            <person name="Glew M."/>
            <person name="Bontemps C."/>
            <person name="Capela D."/>
            <person name="Carrere S."/>
            <person name="Cruveiller S."/>
            <person name="Dossat C."/>
            <person name="Lajus A."/>
            <person name="Marchetti M."/>
            <person name="Poinsot V."/>
            <person name="Rouy Z."/>
            <person name="Servin B."/>
            <person name="Saad M."/>
            <person name="Schenowitz C."/>
            <person name="Barbe V."/>
            <person name="Batut J."/>
            <person name="Medigue C."/>
            <person name="Masson-Boivin C."/>
        </authorList>
    </citation>
    <scope>NUCLEOTIDE SEQUENCE [LARGE SCALE GENOMIC DNA]</scope>
    <source>
        <strain evidence="2">DSM 17343 / BCRC 17206 / CCUG 44338 / CIP 107171 / LMG 19424 / R1</strain>
    </source>
</reference>
<dbReference type="Proteomes" id="UP000001692">
    <property type="component" value="Chromosome 1"/>
</dbReference>
<sequence length="114" mass="13628">MHEKISALREELHKVQTERDFFRDLHALSLKERRQAEEKHAEEIQRLQSTGETLELRHRSYKLLVEYYTQAALPFNAATFLEQRRRLLQHLIIQKQKGVSIARVSVDEIAFLFR</sequence>
<evidence type="ECO:0000313" key="1">
    <source>
        <dbReference type="EMBL" id="CAQ68871.1"/>
    </source>
</evidence>
<evidence type="ECO:0000313" key="2">
    <source>
        <dbReference type="Proteomes" id="UP000001692"/>
    </source>
</evidence>
<proteinExistence type="predicted"/>
<gene>
    <name evidence="1" type="ordered locus">RALTA_A0904</name>
</gene>
<keyword evidence="2" id="KW-1185">Reference proteome</keyword>
<protein>
    <submittedName>
        <fullName evidence="1">Uncharacterized protein</fullName>
    </submittedName>
</protein>
<dbReference type="KEGG" id="cti:RALTA_A0904"/>
<dbReference type="EMBL" id="CU633749">
    <property type="protein sequence ID" value="CAQ68871.1"/>
    <property type="molecule type" value="Genomic_DNA"/>
</dbReference>
<dbReference type="BioCyc" id="CTAI977880:RALTA_RS04285-MONOMER"/>
<name>B3R3J0_CUPTR</name>
<organism evidence="1 2">
    <name type="scientific">Cupriavidus taiwanensis (strain DSM 17343 / BCRC 17206 / CCUG 44338 / CIP 107171 / LMG 19424 / R1)</name>
    <name type="common">Ralstonia taiwanensis (strain LMG 19424)</name>
    <dbReference type="NCBI Taxonomy" id="977880"/>
    <lineage>
        <taxon>Bacteria</taxon>
        <taxon>Pseudomonadati</taxon>
        <taxon>Pseudomonadota</taxon>
        <taxon>Betaproteobacteria</taxon>
        <taxon>Burkholderiales</taxon>
        <taxon>Burkholderiaceae</taxon>
        <taxon>Cupriavidus</taxon>
    </lineage>
</organism>
<dbReference type="AlphaFoldDB" id="B3R3J0"/>
<dbReference type="HOGENOM" id="CLU_134415_0_0_4"/>